<evidence type="ECO:0000256" key="1">
    <source>
        <dbReference type="ARBA" id="ARBA00006379"/>
    </source>
</evidence>
<gene>
    <name evidence="13" type="primary">ABSGL_11271.1 scaffold 12295</name>
</gene>
<dbReference type="STRING" id="4829.A0A163JY58"/>
<dbReference type="GO" id="GO:0031262">
    <property type="term" value="C:Ndc80 complex"/>
    <property type="evidence" value="ECO:0007669"/>
    <property type="project" value="InterPro"/>
</dbReference>
<comment type="similarity">
    <text evidence="1 9">Belongs to the SPC25 family.</text>
</comment>
<accession>A0A163JY58</accession>
<keyword evidence="7 9" id="KW-0131">Cell cycle</keyword>
<reference evidence="13" key="1">
    <citation type="submission" date="2016-04" db="EMBL/GenBank/DDBJ databases">
        <authorList>
            <person name="Evans L.H."/>
            <person name="Alamgir A."/>
            <person name="Owens N."/>
            <person name="Weber N.D."/>
            <person name="Virtaneva K."/>
            <person name="Barbian K."/>
            <person name="Babar A."/>
            <person name="Rosenke K."/>
        </authorList>
    </citation>
    <scope>NUCLEOTIDE SEQUENCE [LARGE SCALE GENOMIC DNA]</scope>
    <source>
        <strain evidence="13">CBS 101.48</strain>
    </source>
</reference>
<dbReference type="OrthoDB" id="2288236at2759"/>
<dbReference type="CDD" id="cd23784">
    <property type="entry name" value="RWD_Spc25"/>
    <property type="match status" value="1"/>
</dbReference>
<keyword evidence="6 10" id="KW-0175">Coiled coil</keyword>
<dbReference type="Proteomes" id="UP000078561">
    <property type="component" value="Unassembled WGS sequence"/>
</dbReference>
<evidence type="ECO:0000256" key="3">
    <source>
        <dbReference type="ARBA" id="ARBA00022618"/>
    </source>
</evidence>
<feature type="compositionally biased region" description="Low complexity" evidence="11">
    <location>
        <begin position="242"/>
        <end position="253"/>
    </location>
</feature>
<keyword evidence="5 9" id="KW-0995">Kinetochore</keyword>
<evidence type="ECO:0000256" key="6">
    <source>
        <dbReference type="ARBA" id="ARBA00023054"/>
    </source>
</evidence>
<dbReference type="GO" id="GO:0051301">
    <property type="term" value="P:cell division"/>
    <property type="evidence" value="ECO:0007669"/>
    <property type="project" value="UniProtKB-UniRule"/>
</dbReference>
<keyword evidence="4 9" id="KW-0498">Mitosis</keyword>
<dbReference type="InParanoid" id="A0A163JY58"/>
<evidence type="ECO:0000256" key="10">
    <source>
        <dbReference type="SAM" id="Coils"/>
    </source>
</evidence>
<proteinExistence type="inferred from homology"/>
<evidence type="ECO:0000256" key="11">
    <source>
        <dbReference type="SAM" id="MobiDB-lite"/>
    </source>
</evidence>
<dbReference type="EMBL" id="LT554468">
    <property type="protein sequence ID" value="SAM05396.1"/>
    <property type="molecule type" value="Genomic_DNA"/>
</dbReference>
<dbReference type="InterPro" id="IPR013255">
    <property type="entry name" value="Spc25_C"/>
</dbReference>
<comment type="subunit">
    <text evidence="9">Component of the NDC80 complex.</text>
</comment>
<evidence type="ECO:0000256" key="9">
    <source>
        <dbReference type="RuleBase" id="RU367150"/>
    </source>
</evidence>
<evidence type="ECO:0000256" key="8">
    <source>
        <dbReference type="ARBA" id="ARBA00023328"/>
    </source>
</evidence>
<feature type="region of interest" description="Disordered" evidence="11">
    <location>
        <begin position="231"/>
        <end position="253"/>
    </location>
</feature>
<evidence type="ECO:0000313" key="14">
    <source>
        <dbReference type="Proteomes" id="UP000078561"/>
    </source>
</evidence>
<keyword evidence="8 9" id="KW-0137">Centromere</keyword>
<evidence type="ECO:0000256" key="5">
    <source>
        <dbReference type="ARBA" id="ARBA00022838"/>
    </source>
</evidence>
<dbReference type="GO" id="GO:0005634">
    <property type="term" value="C:nucleus"/>
    <property type="evidence" value="ECO:0007669"/>
    <property type="project" value="UniProtKB-SubCell"/>
</dbReference>
<dbReference type="PANTHER" id="PTHR14281:SF0">
    <property type="entry name" value="KINETOCHORE PROTEIN SPC25"/>
    <property type="match status" value="1"/>
</dbReference>
<keyword evidence="3 9" id="KW-0132">Cell division</keyword>
<name>A0A163JY58_ABSGL</name>
<organism evidence="13">
    <name type="scientific">Absidia glauca</name>
    <name type="common">Pin mould</name>
    <dbReference type="NCBI Taxonomy" id="4829"/>
    <lineage>
        <taxon>Eukaryota</taxon>
        <taxon>Fungi</taxon>
        <taxon>Fungi incertae sedis</taxon>
        <taxon>Mucoromycota</taxon>
        <taxon>Mucoromycotina</taxon>
        <taxon>Mucoromycetes</taxon>
        <taxon>Mucorales</taxon>
        <taxon>Cunninghamellaceae</taxon>
        <taxon>Absidia</taxon>
    </lineage>
</organism>
<sequence length="253" mass="29078">MTAESHNTNEMYLKMKRVSLSAPYIDLDALKVQSSQLLSKTASYLNNSTDHYQTQLQQRRTRLDALNETNKAKREEISKRRVESEHYDSVWKKIQAMEQQIKVTEVKLATLQQKQNLRKQMALHSQKSALYHALASAQLRQNLAVCEKLTGMTVHAIEDNHLKVDFTLIDEREPDKVFSFVVHLLEEHGYKVVQCDPMIPDLPELTESLNRHGDFSSFIKRIRKEFCNLALSSSPPSPQTPPDLTTLPHPINT</sequence>
<comment type="subcellular location">
    <subcellularLocation>
        <location evidence="9">Nucleus</location>
    </subcellularLocation>
    <subcellularLocation>
        <location evidence="9">Chromosome</location>
        <location evidence="9">Centromere</location>
        <location evidence="9">Kinetochore</location>
    </subcellularLocation>
</comment>
<dbReference type="AlphaFoldDB" id="A0A163JY58"/>
<comment type="function">
    <text evidence="9">Acts as a component of the essential kinetochore-associated NDC80 complex, which is required for chromosome segregation and spindle checkpoint activity.</text>
</comment>
<feature type="coiled-coil region" evidence="10">
    <location>
        <begin position="56"/>
        <end position="114"/>
    </location>
</feature>
<dbReference type="Pfam" id="PF08234">
    <property type="entry name" value="Spindle_Spc25"/>
    <property type="match status" value="1"/>
</dbReference>
<evidence type="ECO:0000256" key="4">
    <source>
        <dbReference type="ARBA" id="ARBA00022776"/>
    </source>
</evidence>
<keyword evidence="9" id="KW-0539">Nucleus</keyword>
<dbReference type="Gene3D" id="3.30.457.50">
    <property type="entry name" value="Chromosome segregation protein Spc25"/>
    <property type="match status" value="1"/>
</dbReference>
<dbReference type="InterPro" id="IPR045143">
    <property type="entry name" value="Spc25"/>
</dbReference>
<feature type="domain" description="Chromosome segregation protein Spc25 C-terminal" evidence="12">
    <location>
        <begin position="157"/>
        <end position="226"/>
    </location>
</feature>
<dbReference type="FunFam" id="3.30.457.50:FF:000001">
    <property type="entry name" value="Probable kinetochore protein spc25"/>
    <property type="match status" value="1"/>
</dbReference>
<keyword evidence="14" id="KW-1185">Reference proteome</keyword>
<evidence type="ECO:0000256" key="7">
    <source>
        <dbReference type="ARBA" id="ARBA00023306"/>
    </source>
</evidence>
<keyword evidence="2 9" id="KW-0158">Chromosome</keyword>
<dbReference type="GO" id="GO:0007059">
    <property type="term" value="P:chromosome segregation"/>
    <property type="evidence" value="ECO:0007669"/>
    <property type="project" value="InterPro"/>
</dbReference>
<evidence type="ECO:0000256" key="2">
    <source>
        <dbReference type="ARBA" id="ARBA00022454"/>
    </source>
</evidence>
<evidence type="ECO:0000313" key="13">
    <source>
        <dbReference type="EMBL" id="SAM05396.1"/>
    </source>
</evidence>
<dbReference type="FunCoup" id="A0A163JY58">
    <property type="interactions" value="147"/>
</dbReference>
<protein>
    <recommendedName>
        <fullName evidence="9">Kinetochore protein SPC25</fullName>
    </recommendedName>
</protein>
<dbReference type="PANTHER" id="PTHR14281">
    <property type="entry name" value="KINETOCHORE PROTEIN SPC25-RELATED"/>
    <property type="match status" value="1"/>
</dbReference>
<evidence type="ECO:0000259" key="12">
    <source>
        <dbReference type="Pfam" id="PF08234"/>
    </source>
</evidence>